<reference evidence="2" key="1">
    <citation type="submission" date="2016-11" db="UniProtKB">
        <authorList>
            <consortium name="WormBaseParasite"/>
        </authorList>
    </citation>
    <scope>IDENTIFICATION</scope>
    <source>
        <strain evidence="2">KR3021</strain>
    </source>
</reference>
<dbReference type="WBParaSite" id="RSKR_0000596233.1">
    <property type="protein sequence ID" value="RSKR_0000596233.1"/>
    <property type="gene ID" value="RSKR_0000596233"/>
</dbReference>
<organism evidence="1 2">
    <name type="scientific">Rhabditophanes sp. KR3021</name>
    <dbReference type="NCBI Taxonomy" id="114890"/>
    <lineage>
        <taxon>Eukaryota</taxon>
        <taxon>Metazoa</taxon>
        <taxon>Ecdysozoa</taxon>
        <taxon>Nematoda</taxon>
        <taxon>Chromadorea</taxon>
        <taxon>Rhabditida</taxon>
        <taxon>Tylenchina</taxon>
        <taxon>Panagrolaimomorpha</taxon>
        <taxon>Strongyloidoidea</taxon>
        <taxon>Alloionematidae</taxon>
        <taxon>Rhabditophanes</taxon>
    </lineage>
</organism>
<accession>A0AC35TZS2</accession>
<proteinExistence type="predicted"/>
<evidence type="ECO:0000313" key="2">
    <source>
        <dbReference type="WBParaSite" id="RSKR_0000596233.1"/>
    </source>
</evidence>
<evidence type="ECO:0000313" key="1">
    <source>
        <dbReference type="Proteomes" id="UP000095286"/>
    </source>
</evidence>
<sequence length="124" mass="13989">MTKRKVNSSYEESDTVQNVETAVSVRRSRGISQNADDAEFMKEESLQDSEHTIADLSKLLYGDDKDCTLTAISCYLEVKQQHKSMNTPMLKANGCKFKSNTFQHSAKHCKGQECNIFPSNIISF</sequence>
<protein>
    <submittedName>
        <fullName evidence="2">C2H2-type domain-containing protein</fullName>
    </submittedName>
</protein>
<name>A0AC35TZS2_9BILA</name>
<dbReference type="Proteomes" id="UP000095286">
    <property type="component" value="Unplaced"/>
</dbReference>